<reference evidence="5" key="1">
    <citation type="submission" date="2018-05" db="EMBL/GenBank/DDBJ databases">
        <title>Draft genome of Mucuna pruriens seed.</title>
        <authorList>
            <person name="Nnadi N.E."/>
            <person name="Vos R."/>
            <person name="Hasami M.H."/>
            <person name="Devisetty U.K."/>
            <person name="Aguiy J.C."/>
        </authorList>
    </citation>
    <scope>NUCLEOTIDE SEQUENCE [LARGE SCALE GENOMIC DNA]</scope>
    <source>
        <strain evidence="5">JCA_2017</strain>
    </source>
</reference>
<organism evidence="5 6">
    <name type="scientific">Mucuna pruriens</name>
    <name type="common">Velvet bean</name>
    <name type="synonym">Dolichos pruriens</name>
    <dbReference type="NCBI Taxonomy" id="157652"/>
    <lineage>
        <taxon>Eukaryota</taxon>
        <taxon>Viridiplantae</taxon>
        <taxon>Streptophyta</taxon>
        <taxon>Embryophyta</taxon>
        <taxon>Tracheophyta</taxon>
        <taxon>Spermatophyta</taxon>
        <taxon>Magnoliopsida</taxon>
        <taxon>eudicotyledons</taxon>
        <taxon>Gunneridae</taxon>
        <taxon>Pentapetalae</taxon>
        <taxon>rosids</taxon>
        <taxon>fabids</taxon>
        <taxon>Fabales</taxon>
        <taxon>Fabaceae</taxon>
        <taxon>Papilionoideae</taxon>
        <taxon>50 kb inversion clade</taxon>
        <taxon>NPAAA clade</taxon>
        <taxon>indigoferoid/millettioid clade</taxon>
        <taxon>Phaseoleae</taxon>
        <taxon>Mucuna</taxon>
    </lineage>
</organism>
<dbReference type="EMBL" id="QJKJ01004891">
    <property type="protein sequence ID" value="RDX92320.1"/>
    <property type="molecule type" value="Genomic_DNA"/>
</dbReference>
<proteinExistence type="predicted"/>
<dbReference type="Pfam" id="PF04783">
    <property type="entry name" value="DUF630"/>
    <property type="match status" value="1"/>
</dbReference>
<evidence type="ECO:0000313" key="5">
    <source>
        <dbReference type="EMBL" id="RDX92320.1"/>
    </source>
</evidence>
<name>A0A371GP76_MUCPR</name>
<dbReference type="AlphaFoldDB" id="A0A371GP76"/>
<accession>A0A371GP76</accession>
<feature type="domain" description="DUF630" evidence="4">
    <location>
        <begin position="1"/>
        <end position="59"/>
    </location>
</feature>
<comment type="caution">
    <text evidence="5">The sequence shown here is derived from an EMBL/GenBank/DDBJ whole genome shotgun (WGS) entry which is preliminary data.</text>
</comment>
<keyword evidence="2" id="KW-0472">Membrane</keyword>
<gene>
    <name evidence="5" type="primary">NRG2</name>
    <name evidence="5" type="ORF">CR513_25560</name>
</gene>
<keyword evidence="2" id="KW-0812">Transmembrane</keyword>
<feature type="domain" description="DUF632" evidence="3">
    <location>
        <begin position="109"/>
        <end position="423"/>
    </location>
</feature>
<evidence type="ECO:0000256" key="1">
    <source>
        <dbReference type="SAM" id="Coils"/>
    </source>
</evidence>
<dbReference type="STRING" id="157652.A0A371GP76"/>
<keyword evidence="1" id="KW-0175">Coiled coil</keyword>
<dbReference type="PANTHER" id="PTHR21450">
    <property type="entry name" value="PROTEIN ALTERED PHOSPHATE STARVATION RESPONSE 1"/>
    <property type="match status" value="1"/>
</dbReference>
<evidence type="ECO:0000256" key="2">
    <source>
        <dbReference type="SAM" id="Phobius"/>
    </source>
</evidence>
<dbReference type="Proteomes" id="UP000257109">
    <property type="component" value="Unassembled WGS sequence"/>
</dbReference>
<protein>
    <submittedName>
        <fullName evidence="5">Nitrate regulatory gene2 protein</fullName>
    </submittedName>
</protein>
<evidence type="ECO:0000313" key="6">
    <source>
        <dbReference type="Proteomes" id="UP000257109"/>
    </source>
</evidence>
<keyword evidence="6" id="KW-1185">Reference proteome</keyword>
<feature type="transmembrane region" description="Helical" evidence="2">
    <location>
        <begin position="146"/>
        <end position="164"/>
    </location>
</feature>
<dbReference type="InterPro" id="IPR006867">
    <property type="entry name" value="DUF632"/>
</dbReference>
<keyword evidence="2" id="KW-1133">Transmembrane helix</keyword>
<feature type="non-terminal residue" evidence="5">
    <location>
        <position position="1"/>
    </location>
</feature>
<dbReference type="OrthoDB" id="1919226at2759"/>
<dbReference type="Pfam" id="PF04782">
    <property type="entry name" value="DUF632"/>
    <property type="match status" value="1"/>
</dbReference>
<evidence type="ECO:0000259" key="3">
    <source>
        <dbReference type="Pfam" id="PF04782"/>
    </source>
</evidence>
<dbReference type="InterPro" id="IPR006868">
    <property type="entry name" value="DUF630"/>
</dbReference>
<feature type="coiled-coil region" evidence="1">
    <location>
        <begin position="429"/>
        <end position="498"/>
    </location>
</feature>
<evidence type="ECO:0000259" key="4">
    <source>
        <dbReference type="Pfam" id="PF04783"/>
    </source>
</evidence>
<sequence length="555" mass="63766">MGCWQSRIEREEMVSRCEARKRCMKHFSEARRAFSSAHAIYIRSLHTTASALLHFANAHEQIETTLLMDLTSDTPAPPTSSPSWDYWNPFNVSLSSSTVDSSNNDNHFFQVIKQVHQYFLKAADAGTNVSLLLQVPNSAFSTHSKALLKIWFMFFVKLVLYFVLVGKVKSYGWSLSPSLWSRCSSSKQREKNSGAIVGVNGSHCSTVERLYTWEKKLCQEVKNVETIKMEQEKKVARLRMLEMKRGDNMKIGKTKKEVEKLESQITVASHAIETTNAEIIKLRETELYPQLIELVKGLRSMWRSMYECHQVQKHIVQQVEDLNTIPSTNPSSEIHRQSTLELEVGIQQWHQSFCSLFEAHRGYIQSLTAWLRLSLFQFSSNPLNKTAEESKIYTLCEEWNLAVDCIPDKAESEGIESLLTAIHAIVVQQREEYKQKNKLDAALKELEKKVVQLQSIECKHDSYSMLESSDTMGTKDSVTKKRAKVEHLRQKVEKEKTKHENSIRVTRTLTRNNLQMSFPQVFQGIVEFSSVCVKVFESVYNKADIAAVEYDVKRI</sequence>
<dbReference type="PANTHER" id="PTHR21450:SF23">
    <property type="entry name" value="PROTEIN ALTERED PHOSPHATE STARVATION RESPONSE 1"/>
    <property type="match status" value="1"/>
</dbReference>